<accession>A0AAD1G0W4</accession>
<dbReference type="Proteomes" id="UP000276029">
    <property type="component" value="Unassembled WGS sequence"/>
</dbReference>
<dbReference type="NCBIfam" id="TIGR02595">
    <property type="entry name" value="PEP_CTERM"/>
    <property type="match status" value="1"/>
</dbReference>
<feature type="chain" id="PRO_5041979260" evidence="1">
    <location>
        <begin position="24"/>
        <end position="227"/>
    </location>
</feature>
<dbReference type="EMBL" id="RBWX01000007">
    <property type="protein sequence ID" value="RKS91035.1"/>
    <property type="molecule type" value="Genomic_DNA"/>
</dbReference>
<dbReference type="KEGG" id="smic:SmB9_16140"/>
<dbReference type="Pfam" id="PF07589">
    <property type="entry name" value="PEP-CTERM"/>
    <property type="match status" value="1"/>
</dbReference>
<evidence type="ECO:0000259" key="2">
    <source>
        <dbReference type="Pfam" id="PF07589"/>
    </source>
</evidence>
<evidence type="ECO:0000313" key="5">
    <source>
        <dbReference type="Proteomes" id="UP000275727"/>
    </source>
</evidence>
<keyword evidence="1" id="KW-0732">Signal</keyword>
<dbReference type="AlphaFoldDB" id="A0AAD1G0W4"/>
<feature type="domain" description="Ice-binding protein C-terminal" evidence="2">
    <location>
        <begin position="202"/>
        <end position="225"/>
    </location>
</feature>
<reference evidence="4 6" key="2">
    <citation type="submission" date="2018-10" db="EMBL/GenBank/DDBJ databases">
        <title>Genomic Encyclopedia of Type Strains, Phase IV (KMG-IV): sequencing the most valuable type-strain genomes for metagenomic binning, comparative biology and taxonomic classification.</title>
        <authorList>
            <person name="Goeker M."/>
        </authorList>
    </citation>
    <scope>NUCLEOTIDE SEQUENCE [LARGE SCALE GENOMIC DNA]</scope>
    <source>
        <strain evidence="4 6">DSM 19791</strain>
    </source>
</reference>
<evidence type="ECO:0000256" key="1">
    <source>
        <dbReference type="SAM" id="SignalP"/>
    </source>
</evidence>
<protein>
    <submittedName>
        <fullName evidence="4">Secreted protein with PEP-CTERM sorting signal</fullName>
    </submittedName>
</protein>
<organism evidence="3 5">
    <name type="scientific">Sphingosinicella microcystinivorans</name>
    <dbReference type="NCBI Taxonomy" id="335406"/>
    <lineage>
        <taxon>Bacteria</taxon>
        <taxon>Pseudomonadati</taxon>
        <taxon>Pseudomonadota</taxon>
        <taxon>Alphaproteobacteria</taxon>
        <taxon>Sphingomonadales</taxon>
        <taxon>Sphingosinicellaceae</taxon>
        <taxon>Sphingosinicella</taxon>
    </lineage>
</organism>
<dbReference type="InterPro" id="IPR013424">
    <property type="entry name" value="Ice-binding_C"/>
</dbReference>
<feature type="signal peptide" evidence="1">
    <location>
        <begin position="1"/>
        <end position="23"/>
    </location>
</feature>
<evidence type="ECO:0000313" key="6">
    <source>
        <dbReference type="Proteomes" id="UP000276029"/>
    </source>
</evidence>
<gene>
    <name evidence="4" type="ORF">DFR51_0582</name>
    <name evidence="3" type="ORF">SmB9_16140</name>
</gene>
<dbReference type="Proteomes" id="UP000275727">
    <property type="component" value="Chromosome"/>
</dbReference>
<reference evidence="3 5" key="1">
    <citation type="submission" date="2018-06" db="EMBL/GenBank/DDBJ databases">
        <title>Complete Genome Sequence of the Microcystin-Degrading Bacterium Sphingosinicella microcystinivorans Strain B-9.</title>
        <authorList>
            <person name="Jin H."/>
            <person name="Nishizawa T."/>
            <person name="Guo Y."/>
            <person name="Nishizawa A."/>
            <person name="Park H."/>
            <person name="Kato H."/>
            <person name="Tsuji K."/>
            <person name="Harada K."/>
        </authorList>
    </citation>
    <scope>NUCLEOTIDE SEQUENCE [LARGE SCALE GENOMIC DNA]</scope>
    <source>
        <strain evidence="3 5">B9</strain>
    </source>
</reference>
<evidence type="ECO:0000313" key="3">
    <source>
        <dbReference type="EMBL" id="BBE33956.1"/>
    </source>
</evidence>
<dbReference type="EMBL" id="AP018711">
    <property type="protein sequence ID" value="BBE33956.1"/>
    <property type="molecule type" value="Genomic_DNA"/>
</dbReference>
<sequence length="227" mass="24189">MKRVAVTISSVCALYFVSLPAQAALITDGFTFSVASADDDFSVGTHFHSNTGGAFGNPAGKAEVGRYSSEEVRGLSEYDLTGLAASPAAFVTFNVFKAGGLFTGVNDTPFDGTIDIEIYEGNNTEDLSDFEAPMAAYVMSFTTAGLSVGDVISADITTWFNQAITDGWTSLGVRLRNEPLHGTSQAWTFDLFRLTTEDESTAIPEPGVLGLFGMGILAFAMARRRRS</sequence>
<proteinExistence type="predicted"/>
<evidence type="ECO:0000313" key="4">
    <source>
        <dbReference type="EMBL" id="RKS91035.1"/>
    </source>
</evidence>
<keyword evidence="6" id="KW-1185">Reference proteome</keyword>
<name>A0AAD1G0W4_SPHMI</name>